<dbReference type="EMBL" id="JAINUG010000056">
    <property type="protein sequence ID" value="KAJ8403921.1"/>
    <property type="molecule type" value="Genomic_DNA"/>
</dbReference>
<evidence type="ECO:0000256" key="1">
    <source>
        <dbReference type="SAM" id="MobiDB-lite"/>
    </source>
</evidence>
<proteinExistence type="predicted"/>
<reference evidence="2" key="1">
    <citation type="journal article" date="2023" name="Science">
        <title>Genome structures resolve the early diversification of teleost fishes.</title>
        <authorList>
            <person name="Parey E."/>
            <person name="Louis A."/>
            <person name="Montfort J."/>
            <person name="Bouchez O."/>
            <person name="Roques C."/>
            <person name="Iampietro C."/>
            <person name="Lluch J."/>
            <person name="Castinel A."/>
            <person name="Donnadieu C."/>
            <person name="Desvignes T."/>
            <person name="Floi Bucao C."/>
            <person name="Jouanno E."/>
            <person name="Wen M."/>
            <person name="Mejri S."/>
            <person name="Dirks R."/>
            <person name="Jansen H."/>
            <person name="Henkel C."/>
            <person name="Chen W.J."/>
            <person name="Zahm M."/>
            <person name="Cabau C."/>
            <person name="Klopp C."/>
            <person name="Thompson A.W."/>
            <person name="Robinson-Rechavi M."/>
            <person name="Braasch I."/>
            <person name="Lecointre G."/>
            <person name="Bobe J."/>
            <person name="Postlethwait J.H."/>
            <person name="Berthelot C."/>
            <person name="Roest Crollius H."/>
            <person name="Guiguen Y."/>
        </authorList>
    </citation>
    <scope>NUCLEOTIDE SEQUENCE</scope>
    <source>
        <strain evidence="2">NC1722</strain>
    </source>
</reference>
<organism evidence="2 3">
    <name type="scientific">Aldrovandia affinis</name>
    <dbReference type="NCBI Taxonomy" id="143900"/>
    <lineage>
        <taxon>Eukaryota</taxon>
        <taxon>Metazoa</taxon>
        <taxon>Chordata</taxon>
        <taxon>Craniata</taxon>
        <taxon>Vertebrata</taxon>
        <taxon>Euteleostomi</taxon>
        <taxon>Actinopterygii</taxon>
        <taxon>Neopterygii</taxon>
        <taxon>Teleostei</taxon>
        <taxon>Notacanthiformes</taxon>
        <taxon>Halosauridae</taxon>
        <taxon>Aldrovandia</taxon>
    </lineage>
</organism>
<evidence type="ECO:0000313" key="3">
    <source>
        <dbReference type="Proteomes" id="UP001221898"/>
    </source>
</evidence>
<accession>A0AAD7SJT5</accession>
<gene>
    <name evidence="2" type="ORF">AAFF_G00347890</name>
</gene>
<name>A0AAD7SJT5_9TELE</name>
<comment type="caution">
    <text evidence="2">The sequence shown here is derived from an EMBL/GenBank/DDBJ whole genome shotgun (WGS) entry which is preliminary data.</text>
</comment>
<feature type="region of interest" description="Disordered" evidence="1">
    <location>
        <begin position="1"/>
        <end position="129"/>
    </location>
</feature>
<dbReference type="AlphaFoldDB" id="A0AAD7SJT5"/>
<evidence type="ECO:0000313" key="2">
    <source>
        <dbReference type="EMBL" id="KAJ8403921.1"/>
    </source>
</evidence>
<keyword evidence="3" id="KW-1185">Reference proteome</keyword>
<feature type="compositionally biased region" description="Polar residues" evidence="1">
    <location>
        <begin position="66"/>
        <end position="75"/>
    </location>
</feature>
<dbReference type="Proteomes" id="UP001221898">
    <property type="component" value="Unassembled WGS sequence"/>
</dbReference>
<protein>
    <submittedName>
        <fullName evidence="2">Uncharacterized protein</fullName>
    </submittedName>
</protein>
<sequence>MAIHRGQILKSPAPRQRGQNDNETAQDKPPPSGQKAPEIRPLSAERRHTAPRQNVSELGQRHWLPLSSSDSQKSHLTGPPRPRQEEDEFGFPDAVPAVSPETPPRLRPRAQDRAVSESLITLTVDPGIE</sequence>